<evidence type="ECO:0000313" key="2">
    <source>
        <dbReference type="EMBL" id="TFY96066.1"/>
    </source>
</evidence>
<dbReference type="PANTHER" id="PTHR47197">
    <property type="entry name" value="PROTEIN NIRF"/>
    <property type="match status" value="1"/>
</dbReference>
<organism evidence="2 3">
    <name type="scientific">Pseudomonas nabeulensis</name>
    <dbReference type="NCBI Taxonomy" id="2293833"/>
    <lineage>
        <taxon>Bacteria</taxon>
        <taxon>Pseudomonadati</taxon>
        <taxon>Pseudomonadota</taxon>
        <taxon>Gammaproteobacteria</taxon>
        <taxon>Pseudomonadales</taxon>
        <taxon>Pseudomonadaceae</taxon>
        <taxon>Pseudomonas</taxon>
    </lineage>
</organism>
<evidence type="ECO:0000256" key="1">
    <source>
        <dbReference type="SAM" id="MobiDB-lite"/>
    </source>
</evidence>
<accession>A0A4Z0BAJ9</accession>
<dbReference type="InterPro" id="IPR051200">
    <property type="entry name" value="Host-pathogen_enzymatic-act"/>
</dbReference>
<dbReference type="Gene3D" id="2.130.10.10">
    <property type="entry name" value="YVTN repeat-like/Quinoprotein amine dehydrogenase"/>
    <property type="match status" value="2"/>
</dbReference>
<dbReference type="AlphaFoldDB" id="A0A4Z0BAJ9"/>
<gene>
    <name evidence="2" type="ORF">DYL61_01170</name>
</gene>
<name>A0A4Z0BAJ9_9PSED</name>
<sequence length="1176" mass="127955">MPTVQRKRPSKKPGGRLPDRPDFGGCPPGFHRPPATRLPFAELYPFIPNLTPIPGTDGALNNAALTVSALGVIYILEAWFQQAENDFVWVELNGLEVKSYTVSETDAAIGKDITLNIESVRFIDQAFNKLQGFVRRLNGTIEETTLLDIWVDTKAPGGLDPQTSTPTINENLARPRFEDPTIEAFGIITQAAAQLGIKVIIDDYPVNPLVDQVYHRKEADVIFISIGGVIVTHTVTSFEASGDAPIIITINYGTWLQVTPGVNILEWFVRDKAGNQSHGFSMPRLIQSNVGGGVGPLLPEGLVPESEYDADLDEDFIDTDTQSSDLSFEVPIRNYAWAANDKVLVTYLGLTSTGEPLKHTETANVPQPNALRIYVPLPLTFAKKLAGGRLLITYERVRVGAANTPSNAVIYSMRGVPADNSRPAPIVKGVQGGVLPVDTDPVEITVRFFEQDPGDKVDLIIEGKALDGTPVYAKYTEIAGTGDIDFYLDYFSVFSALEGSSFTAYYVVNNDTARPSKSVTVQVGDIQVTLPPPTSAEAPPPDHVFNELVSKGNLKALVHPHSSIALNDEVRLVANGSKPSGSITTSWLKVTSTWFGADLPFTIPRAIVLANKEGTMTLHWEVRTLPTDTPLKSLPLVVNVGAMLQITECPSLLESTYVSPCVTQLNPQNVWTPSPRIVTFRAKYLMLPTDLVKLVVQNKLGPGMPDIPSRPGVPDAGHDYITFSWNSNFVATYLGESFTVHFEVQRNGNIIESPKLTVNVDALSEQARDLVSVPEASGGVIDTSLANHVEIKAWPFFAKDQSVFIDLKGPPDHPQRTGKVVSAAEFTAKHTSDLIDRDYWSGFDNGANMTVHARVSLDGFNNKDTAIALKPMPYVIQRKAQIIKTILVGDNPSQIVITPDGKKLFVMNHGSISVIDTLQQKVVHTIVTSSLQGIAISNDGTRLFGANAGALGQGVYNYIFSTDTYGILGWNYNDYWALSAASNKNDSKVYYGDYSASHFGIAIFNSPGNTFSKRIILSRPLYPYSIKPDPDGAIALIVNRNSTYPYMQRIDLRTDTLIGNTPGFSGPVNDVAFEAEGTRAVCATTNQVSMMDYHTNIVVGSLPGFTSVQRVACHPHLKRAYVSDNTVKVLDTSGTTPVLVDTLSFPSPAFALLVSPDGQYLYVTSPNADLITIVKL</sequence>
<keyword evidence="3" id="KW-1185">Reference proteome</keyword>
<dbReference type="OrthoDB" id="6983889at2"/>
<comment type="caution">
    <text evidence="2">The sequence shown here is derived from an EMBL/GenBank/DDBJ whole genome shotgun (WGS) entry which is preliminary data.</text>
</comment>
<proteinExistence type="predicted"/>
<dbReference type="SUPFAM" id="SSF75011">
    <property type="entry name" value="3-carboxy-cis,cis-mucoante lactonizing enzyme"/>
    <property type="match status" value="1"/>
</dbReference>
<feature type="region of interest" description="Disordered" evidence="1">
    <location>
        <begin position="1"/>
        <end position="29"/>
    </location>
</feature>
<dbReference type="EMBL" id="QUZT01000001">
    <property type="protein sequence ID" value="TFY96066.1"/>
    <property type="molecule type" value="Genomic_DNA"/>
</dbReference>
<protein>
    <submittedName>
        <fullName evidence="2">YncE family protein</fullName>
    </submittedName>
</protein>
<dbReference type="Proteomes" id="UP000297734">
    <property type="component" value="Unassembled WGS sequence"/>
</dbReference>
<evidence type="ECO:0000313" key="3">
    <source>
        <dbReference type="Proteomes" id="UP000297734"/>
    </source>
</evidence>
<feature type="compositionally biased region" description="Basic residues" evidence="1">
    <location>
        <begin position="1"/>
        <end position="14"/>
    </location>
</feature>
<dbReference type="InterPro" id="IPR015943">
    <property type="entry name" value="WD40/YVTN_repeat-like_dom_sf"/>
</dbReference>
<reference evidence="2 3" key="1">
    <citation type="journal article" date="2019" name="Syst. Appl. Microbiol.">
        <title>New species of pathogenic Pseudomonas isolated from citrus in Tunisia: Proposal of Pseudomonas kairouanensis sp. nov. and Pseudomonas nabeulensis sp. nov.</title>
        <authorList>
            <person name="Oueslati M."/>
            <person name="Mulet M."/>
            <person name="Gomila M."/>
            <person name="Berge O."/>
            <person name="Hajlaoui M.R."/>
            <person name="Lalucat J."/>
            <person name="Sadfi-Zouaoui N."/>
            <person name="Garcia-Valdes E."/>
        </authorList>
    </citation>
    <scope>NUCLEOTIDE SEQUENCE [LARGE SCALE GENOMIC DNA]</scope>
    <source>
        <strain evidence="2 3">E10B</strain>
    </source>
</reference>
<dbReference type="PANTHER" id="PTHR47197:SF3">
    <property type="entry name" value="DIHYDRO-HEME D1 DEHYDROGENASE"/>
    <property type="match status" value="1"/>
</dbReference>